<keyword evidence="6" id="KW-1185">Reference proteome</keyword>
<protein>
    <recommendedName>
        <fullName evidence="4">DDE Tnp4 domain-containing protein</fullName>
    </recommendedName>
</protein>
<dbReference type="EMBL" id="CP002047">
    <property type="protein sequence ID" value="ADI12985.1"/>
    <property type="molecule type" value="Genomic_DNA"/>
</dbReference>
<evidence type="ECO:0000256" key="3">
    <source>
        <dbReference type="SAM" id="MobiDB-lite"/>
    </source>
</evidence>
<evidence type="ECO:0000313" key="6">
    <source>
        <dbReference type="Proteomes" id="UP000000377"/>
    </source>
</evidence>
<dbReference type="InterPro" id="IPR027806">
    <property type="entry name" value="HARBI1_dom"/>
</dbReference>
<dbReference type="KEGG" id="sbh:SBI_09867"/>
<dbReference type="HOGENOM" id="CLU_074104_3_0_11"/>
<dbReference type="GO" id="GO:0046872">
    <property type="term" value="F:metal ion binding"/>
    <property type="evidence" value="ECO:0007669"/>
    <property type="project" value="UniProtKB-KW"/>
</dbReference>
<evidence type="ECO:0000256" key="2">
    <source>
        <dbReference type="ARBA" id="ARBA00022723"/>
    </source>
</evidence>
<dbReference type="STRING" id="749414.SBI_09867"/>
<keyword evidence="2" id="KW-0479">Metal-binding</keyword>
<feature type="domain" description="DDE Tnp4" evidence="4">
    <location>
        <begin position="139"/>
        <end position="261"/>
    </location>
</feature>
<comment type="cofactor">
    <cofactor evidence="1">
        <name>a divalent metal cation</name>
        <dbReference type="ChEBI" id="CHEBI:60240"/>
    </cofactor>
</comment>
<dbReference type="Pfam" id="PF13359">
    <property type="entry name" value="DDE_Tnp_4"/>
    <property type="match status" value="1"/>
</dbReference>
<accession>D7CDE3</accession>
<dbReference type="AlphaFoldDB" id="D7CDE3"/>
<reference evidence="5 6" key="1">
    <citation type="journal article" date="2010" name="J. Bacteriol.">
        <title>Genome sequence of the milbemycin-producing bacterium Streptomyces bingchenggensis.</title>
        <authorList>
            <person name="Wang X.J."/>
            <person name="Yan Y.J."/>
            <person name="Zhang B."/>
            <person name="An J."/>
            <person name="Wang J.J."/>
            <person name="Tian J."/>
            <person name="Jiang L."/>
            <person name="Chen Y.H."/>
            <person name="Huang S.X."/>
            <person name="Yin M."/>
            <person name="Zhang J."/>
            <person name="Gao A.L."/>
            <person name="Liu C.X."/>
            <person name="Zhu Z.X."/>
            <person name="Xiang W.S."/>
        </authorList>
    </citation>
    <scope>NUCLEOTIDE SEQUENCE [LARGE SCALE GENOMIC DNA]</scope>
    <source>
        <strain evidence="5 6">BCW-1</strain>
    </source>
</reference>
<feature type="region of interest" description="Disordered" evidence="3">
    <location>
        <begin position="109"/>
        <end position="138"/>
    </location>
</feature>
<evidence type="ECO:0000259" key="4">
    <source>
        <dbReference type="Pfam" id="PF13359"/>
    </source>
</evidence>
<sequence length="266" mass="29431">MSLVYQCRLPLSTRTVNYLADLLRGHLKSIRSRWRALPAGRIATIVLAVLRHDQRLADMAGGNDVSATTIRRWRDELITLLAAKAPRLDRALKKIARRGGEVVLIDGTLIPTQPPHRDGEPAELLRQTPPPRPAHPRLTDERGRMIWISAARPGRTHDITAARRDRILSHLRAAGLGALVDLGFLGLDDDPDDPVVVTGLKATRARKLTTSEKEANRALAAARAPVEHGFAHLKNWRILTKLRTDPARATGLLRALFVLTNLEGAR</sequence>
<dbReference type="eggNOG" id="ENOG5030NAT">
    <property type="taxonomic scope" value="Bacteria"/>
</dbReference>
<evidence type="ECO:0000313" key="5">
    <source>
        <dbReference type="EMBL" id="ADI12985.1"/>
    </source>
</evidence>
<proteinExistence type="predicted"/>
<gene>
    <name evidence="5" type="ordered locus">SBI_09867</name>
</gene>
<name>D7CDE3_STRBB</name>
<dbReference type="RefSeq" id="WP_014182432.1">
    <property type="nucleotide sequence ID" value="NC_016582.1"/>
</dbReference>
<evidence type="ECO:0000256" key="1">
    <source>
        <dbReference type="ARBA" id="ARBA00001968"/>
    </source>
</evidence>
<dbReference type="PATRIC" id="fig|749414.3.peg.10158"/>
<organism evidence="5 6">
    <name type="scientific">Streptomyces bingchenggensis (strain BCW-1)</name>
    <dbReference type="NCBI Taxonomy" id="749414"/>
    <lineage>
        <taxon>Bacteria</taxon>
        <taxon>Bacillati</taxon>
        <taxon>Actinomycetota</taxon>
        <taxon>Actinomycetes</taxon>
        <taxon>Kitasatosporales</taxon>
        <taxon>Streptomycetaceae</taxon>
        <taxon>Streptomyces</taxon>
    </lineage>
</organism>
<dbReference type="Proteomes" id="UP000000377">
    <property type="component" value="Chromosome"/>
</dbReference>